<dbReference type="PANTHER" id="PTHR22838">
    <property type="entry name" value="WD REPEAT PROTEIN 26-RELATED"/>
    <property type="match status" value="1"/>
</dbReference>
<sequence>MLVRLLFGFEIGGFGVLGVWFQSNKVKLAIGHLEFFSVISFAWFIWKSSSNLWHLAEYLFLFGLSWLVEEMGIFDYKRLESSSNPRRILRQTPLPMEESPRLGPKGLIKKHEFVRILIQCLYSIGYEKSASCLELESGISCKSDDFQLLESQISSGNWDGCVDTLNAIKDLTDDTRAAALFLVFKQCLLEYLSCGDDKLAVAILQKEVSALQVDRDKVHNLARSILSWKEVEQSKIDDNAIRELRKKLLQELEKWLPSPITLPEHRLEHLVETAVLSQIDSCMYHNLSDEVSLYADHSCSRDQIPTETVQILTEHKNEVWFVQFSNNGEYLASSSSDCTAIIWKVPEDGRVTLKHTLRSHHNPVSFVAWSPDDSKLLTCGNVEVLKLWDVETGTCKHTFGDPGFIVSSCAWFPDSKRLVCGSSDPEKGIYMWDCDGNELKAWRGMRMPKILDLAVTPDGQNLISIFSDKEIRILNVGTNAERVISEDHSITSLSISGDSKFFIVNLNSQEIHMWDVAGEWVRPQKYMGHKQSKYVIRSCFGGLNSTFIASGSENAQVYIWNRRNYRPIEVLRGHSMTVNCVSWNHRRPQLLASASDDHSIRIWGSSLSNKIQPQKLS</sequence>
<evidence type="ECO:0000259" key="7">
    <source>
        <dbReference type="PROSITE" id="PS50897"/>
    </source>
</evidence>
<keyword evidence="3 6" id="KW-0853">WD repeat</keyword>
<dbReference type="SUPFAM" id="SSF50978">
    <property type="entry name" value="WD40 repeat-like"/>
    <property type="match status" value="1"/>
</dbReference>
<dbReference type="GO" id="GO:0005737">
    <property type="term" value="C:cytoplasm"/>
    <property type="evidence" value="ECO:0007669"/>
    <property type="project" value="UniProtKB-SubCell"/>
</dbReference>
<dbReference type="InterPro" id="IPR001680">
    <property type="entry name" value="WD40_rpt"/>
</dbReference>
<feature type="repeat" description="WD" evidence="6">
    <location>
        <begin position="312"/>
        <end position="353"/>
    </location>
</feature>
<proteinExistence type="predicted"/>
<dbReference type="Pfam" id="PF00400">
    <property type="entry name" value="WD40"/>
    <property type="match status" value="5"/>
</dbReference>
<name>A0A4Y1S1E2_PRUDU</name>
<evidence type="ECO:0000256" key="4">
    <source>
        <dbReference type="ARBA" id="ARBA00022737"/>
    </source>
</evidence>
<dbReference type="InterPro" id="IPR036322">
    <property type="entry name" value="WD40_repeat_dom_sf"/>
</dbReference>
<evidence type="ECO:0000313" key="8">
    <source>
        <dbReference type="EMBL" id="BBH10112.1"/>
    </source>
</evidence>
<evidence type="ECO:0000256" key="2">
    <source>
        <dbReference type="ARBA" id="ARBA00022490"/>
    </source>
</evidence>
<evidence type="ECO:0000256" key="3">
    <source>
        <dbReference type="ARBA" id="ARBA00022574"/>
    </source>
</evidence>
<feature type="repeat" description="WD" evidence="6">
    <location>
        <begin position="571"/>
        <end position="603"/>
    </location>
</feature>
<dbReference type="InterPro" id="IPR051350">
    <property type="entry name" value="WD_repeat-ST_regulator"/>
</dbReference>
<reference evidence="8" key="1">
    <citation type="journal article" date="2019" name="Science">
        <title>Mutation of a bHLH transcription factor allowed almond domestication.</title>
        <authorList>
            <person name="Sanchez-Perez R."/>
            <person name="Pavan S."/>
            <person name="Mazzeo R."/>
            <person name="Moldovan C."/>
            <person name="Aiese Cigliano R."/>
            <person name="Del Cueto J."/>
            <person name="Ricciardi F."/>
            <person name="Lotti C."/>
            <person name="Ricciardi L."/>
            <person name="Dicenta F."/>
            <person name="Lopez-Marques R.L."/>
            <person name="Lindberg Moller B."/>
        </authorList>
    </citation>
    <scope>NUCLEOTIDE SEQUENCE</scope>
</reference>
<dbReference type="PROSITE" id="PS50896">
    <property type="entry name" value="LISH"/>
    <property type="match status" value="1"/>
</dbReference>
<protein>
    <submittedName>
        <fullName evidence="8">Transducin family protein / WD-40 repeat family protein</fullName>
    </submittedName>
</protein>
<feature type="repeat" description="WD" evidence="6">
    <location>
        <begin position="357"/>
        <end position="398"/>
    </location>
</feature>
<dbReference type="PROSITE" id="PS50294">
    <property type="entry name" value="WD_REPEATS_REGION"/>
    <property type="match status" value="3"/>
</dbReference>
<dbReference type="InterPro" id="IPR006595">
    <property type="entry name" value="CTLH_C"/>
</dbReference>
<dbReference type="PROSITE" id="PS50897">
    <property type="entry name" value="CTLH"/>
    <property type="match status" value="1"/>
</dbReference>
<keyword evidence="2" id="KW-0963">Cytoplasm</keyword>
<dbReference type="Gene3D" id="2.130.10.10">
    <property type="entry name" value="YVTN repeat-like/Quinoprotein amine dehydrogenase"/>
    <property type="match status" value="1"/>
</dbReference>
<dbReference type="InterPro" id="IPR015943">
    <property type="entry name" value="WD40/YVTN_repeat-like_dom_sf"/>
</dbReference>
<dbReference type="PROSITE" id="PS50082">
    <property type="entry name" value="WD_REPEATS_2"/>
    <property type="match status" value="3"/>
</dbReference>
<feature type="domain" description="CTLH" evidence="7">
    <location>
        <begin position="142"/>
        <end position="199"/>
    </location>
</feature>
<organism evidence="8">
    <name type="scientific">Prunus dulcis</name>
    <name type="common">Almond</name>
    <name type="synonym">Amygdalus dulcis</name>
    <dbReference type="NCBI Taxonomy" id="3755"/>
    <lineage>
        <taxon>Eukaryota</taxon>
        <taxon>Viridiplantae</taxon>
        <taxon>Streptophyta</taxon>
        <taxon>Embryophyta</taxon>
        <taxon>Tracheophyta</taxon>
        <taxon>Spermatophyta</taxon>
        <taxon>Magnoliopsida</taxon>
        <taxon>eudicotyledons</taxon>
        <taxon>Gunneridae</taxon>
        <taxon>Pentapetalae</taxon>
        <taxon>rosids</taxon>
        <taxon>fabids</taxon>
        <taxon>Rosales</taxon>
        <taxon>Rosaceae</taxon>
        <taxon>Amygdaloideae</taxon>
        <taxon>Amygdaleae</taxon>
        <taxon>Prunus</taxon>
    </lineage>
</organism>
<dbReference type="EMBL" id="AP019304">
    <property type="protein sequence ID" value="BBH10112.1"/>
    <property type="molecule type" value="Genomic_DNA"/>
</dbReference>
<evidence type="ECO:0000256" key="5">
    <source>
        <dbReference type="ARBA" id="ARBA00065067"/>
    </source>
</evidence>
<dbReference type="SMART" id="SM00668">
    <property type="entry name" value="CTLH"/>
    <property type="match status" value="1"/>
</dbReference>
<dbReference type="SMART" id="SM00320">
    <property type="entry name" value="WD40"/>
    <property type="match status" value="7"/>
</dbReference>
<dbReference type="PANTHER" id="PTHR22838:SF23">
    <property type="entry name" value="WD REPEAT-CONTAINING PROTEIN WDS HOMOLOG"/>
    <property type="match status" value="1"/>
</dbReference>
<dbReference type="Pfam" id="PF23627">
    <property type="entry name" value="LisH_WDR26"/>
    <property type="match status" value="1"/>
</dbReference>
<keyword evidence="4" id="KW-0677">Repeat</keyword>
<dbReference type="InterPro" id="IPR006594">
    <property type="entry name" value="LisH"/>
</dbReference>
<dbReference type="CDD" id="cd00200">
    <property type="entry name" value="WD40"/>
    <property type="match status" value="1"/>
</dbReference>
<evidence type="ECO:0000256" key="6">
    <source>
        <dbReference type="PROSITE-ProRule" id="PRU00221"/>
    </source>
</evidence>
<comment type="subunit">
    <text evidence="5">Interacts with RANBPM.</text>
</comment>
<gene>
    <name evidence="8" type="ORF">Prudu_022801</name>
</gene>
<accession>A0A4Y1S1E2</accession>
<dbReference type="AlphaFoldDB" id="A0A4Y1S1E2"/>
<comment type="subcellular location">
    <subcellularLocation>
        <location evidence="1">Cytoplasm</location>
    </subcellularLocation>
</comment>
<dbReference type="FunFam" id="2.130.10.10:FF:000087">
    <property type="entry name" value="WD repeat-containing protein 26 homolog"/>
    <property type="match status" value="1"/>
</dbReference>
<dbReference type="SMART" id="SM00667">
    <property type="entry name" value="LisH"/>
    <property type="match status" value="1"/>
</dbReference>
<evidence type="ECO:0000256" key="1">
    <source>
        <dbReference type="ARBA" id="ARBA00004496"/>
    </source>
</evidence>